<comment type="caution">
    <text evidence="2">The sequence shown here is derived from an EMBL/GenBank/DDBJ whole genome shotgun (WGS) entry which is preliminary data.</text>
</comment>
<dbReference type="Pfam" id="PF00480">
    <property type="entry name" value="ROK"/>
    <property type="match status" value="1"/>
</dbReference>
<dbReference type="PANTHER" id="PTHR18964">
    <property type="entry name" value="ROK (REPRESSOR, ORF, KINASE) FAMILY"/>
    <property type="match status" value="1"/>
</dbReference>
<evidence type="ECO:0000313" key="3">
    <source>
        <dbReference type="Proteomes" id="UP000030023"/>
    </source>
</evidence>
<proteinExistence type="inferred from homology"/>
<sequence length="297" mass="32034">MKNYLVFDIGGTKLKYALINKDGELLDFGSKETPTSSKKDLINEFKSIMSNVSLPISGIGISVPGKVDSKSQRISYGGSLPFLNGLSFGEELDLDIPIAVENDAKAATIADLNGGILKNQDSGAVLVLGTAIGGGIVLDNHLLYGKNDQAGEVSFMSLGNFSNDSLVGFKGSAVSLINKIAKHYHYQDINDGPAVFDLIEKGDIYAHGLFEEFCQTIAVLVHNIQTILDIDFFVIGGGISQRKIVVDGIYEALKKLRSSNSLVEATLKEPKIVGSAYKNKANLFGAFFKVRNMDLKF</sequence>
<name>A0ABR4XSP0_9LACO</name>
<dbReference type="InterPro" id="IPR043129">
    <property type="entry name" value="ATPase_NBD"/>
</dbReference>
<evidence type="ECO:0000313" key="2">
    <source>
        <dbReference type="EMBL" id="KGO32487.1"/>
    </source>
</evidence>
<dbReference type="EMBL" id="AXCV01000013">
    <property type="protein sequence ID" value="KGO32487.1"/>
    <property type="molecule type" value="Genomic_DNA"/>
</dbReference>
<dbReference type="SUPFAM" id="SSF53067">
    <property type="entry name" value="Actin-like ATPase domain"/>
    <property type="match status" value="1"/>
</dbReference>
<gene>
    <name evidence="2" type="ORF">Q757_00685</name>
</gene>
<dbReference type="CDD" id="cd24152">
    <property type="entry name" value="ASKHA_NBD_ROK-like"/>
    <property type="match status" value="1"/>
</dbReference>
<comment type="similarity">
    <text evidence="1">Belongs to the ROK (NagC/XylR) family.</text>
</comment>
<evidence type="ECO:0000256" key="1">
    <source>
        <dbReference type="ARBA" id="ARBA00006479"/>
    </source>
</evidence>
<evidence type="ECO:0008006" key="4">
    <source>
        <dbReference type="Google" id="ProtNLM"/>
    </source>
</evidence>
<dbReference type="PANTHER" id="PTHR18964:SF170">
    <property type="entry name" value="SUGAR KINASE"/>
    <property type="match status" value="1"/>
</dbReference>
<dbReference type="Gene3D" id="3.30.420.40">
    <property type="match status" value="2"/>
</dbReference>
<dbReference type="InterPro" id="IPR000600">
    <property type="entry name" value="ROK"/>
</dbReference>
<organism evidence="2 3">
    <name type="scientific">Oenococcus alcoholitolerans</name>
    <dbReference type="NCBI Taxonomy" id="931074"/>
    <lineage>
        <taxon>Bacteria</taxon>
        <taxon>Bacillati</taxon>
        <taxon>Bacillota</taxon>
        <taxon>Bacilli</taxon>
        <taxon>Lactobacillales</taxon>
        <taxon>Lactobacillaceae</taxon>
        <taxon>Oenococcus</taxon>
    </lineage>
</organism>
<dbReference type="Proteomes" id="UP000030023">
    <property type="component" value="Unassembled WGS sequence"/>
</dbReference>
<reference evidence="2 3" key="1">
    <citation type="journal article" date="2014" name="Antonie Van Leeuwenhoek">
        <title>Oenococcus alcoholitolerans sp. nov., a lactic acid bacteria isolated from cachaca and ethanol fermentation processes.</title>
        <authorList>
            <person name="Badotti F."/>
            <person name="Moreira A.P."/>
            <person name="Tonon L.A."/>
            <person name="de Lucena B.T."/>
            <person name="Gomes Fde C."/>
            <person name="Kruger R."/>
            <person name="Thompson C.C."/>
            <person name="de Morais M.A.Jr."/>
            <person name="Rosa C.A."/>
            <person name="Thompson F.L."/>
        </authorList>
    </citation>
    <scope>NUCLEOTIDE SEQUENCE [LARGE SCALE GENOMIC DNA]</scope>
    <source>
        <strain evidence="2 3">UFRJ-M7.2.18</strain>
    </source>
</reference>
<keyword evidence="3" id="KW-1185">Reference proteome</keyword>
<protein>
    <recommendedName>
        <fullName evidence="4">Transcriptional regulator</fullName>
    </recommendedName>
</protein>
<accession>A0ABR4XSP0</accession>